<feature type="chain" id="PRO_5032792391" description="Lipoprotein" evidence="2">
    <location>
        <begin position="20"/>
        <end position="114"/>
    </location>
</feature>
<proteinExistence type="predicted"/>
<comment type="caution">
    <text evidence="3">The sequence shown here is derived from an EMBL/GenBank/DDBJ whole genome shotgun (WGS) entry which is preliminary data.</text>
</comment>
<keyword evidence="4" id="KW-1185">Reference proteome</keyword>
<protein>
    <recommendedName>
        <fullName evidence="5">Lipoprotein</fullName>
    </recommendedName>
</protein>
<reference evidence="3 4" key="1">
    <citation type="submission" date="2020-03" db="EMBL/GenBank/DDBJ databases">
        <authorList>
            <person name="Sun Q."/>
        </authorList>
    </citation>
    <scope>NUCLEOTIDE SEQUENCE [LARGE SCALE GENOMIC DNA]</scope>
    <source>
        <strain evidence="3 4">JC162</strain>
    </source>
</reference>
<evidence type="ECO:0000313" key="4">
    <source>
        <dbReference type="Proteomes" id="UP000548582"/>
    </source>
</evidence>
<feature type="compositionally biased region" description="Gly residues" evidence="1">
    <location>
        <begin position="92"/>
        <end position="114"/>
    </location>
</feature>
<evidence type="ECO:0000256" key="2">
    <source>
        <dbReference type="SAM" id="SignalP"/>
    </source>
</evidence>
<dbReference type="EMBL" id="JABBKX010000001">
    <property type="protein sequence ID" value="NMJ40082.1"/>
    <property type="molecule type" value="Genomic_DNA"/>
</dbReference>
<feature type="region of interest" description="Disordered" evidence="1">
    <location>
        <begin position="82"/>
        <end position="114"/>
    </location>
</feature>
<sequence length="114" mass="11186">MSMRAGPILVLTLLTASCAPDTYFPPNDFDRAGTWQAQGINDRNLRAMVADPAHLQQGVGAATDRGLQGAAAVNQLEQGRIPRLPAGLTSSVGGGGGGGGAGGVSSSGGGGGAR</sequence>
<evidence type="ECO:0008006" key="5">
    <source>
        <dbReference type="Google" id="ProtNLM"/>
    </source>
</evidence>
<organism evidence="3 4">
    <name type="scientific">Neoroseomonas marina</name>
    <dbReference type="NCBI Taxonomy" id="1232220"/>
    <lineage>
        <taxon>Bacteria</taxon>
        <taxon>Pseudomonadati</taxon>
        <taxon>Pseudomonadota</taxon>
        <taxon>Alphaproteobacteria</taxon>
        <taxon>Acetobacterales</taxon>
        <taxon>Acetobacteraceae</taxon>
        <taxon>Neoroseomonas</taxon>
    </lineage>
</organism>
<name>A0A848E7E2_9PROT</name>
<accession>A0A848E7E2</accession>
<keyword evidence="2" id="KW-0732">Signal</keyword>
<feature type="signal peptide" evidence="2">
    <location>
        <begin position="1"/>
        <end position="19"/>
    </location>
</feature>
<dbReference type="Proteomes" id="UP000548582">
    <property type="component" value="Unassembled WGS sequence"/>
</dbReference>
<dbReference type="AlphaFoldDB" id="A0A848E7E2"/>
<evidence type="ECO:0000313" key="3">
    <source>
        <dbReference type="EMBL" id="NMJ40082.1"/>
    </source>
</evidence>
<gene>
    <name evidence="3" type="ORF">GWK16_02430</name>
</gene>
<dbReference type="RefSeq" id="WP_170052368.1">
    <property type="nucleotide sequence ID" value="NZ_JABBKX010000001.1"/>
</dbReference>
<evidence type="ECO:0000256" key="1">
    <source>
        <dbReference type="SAM" id="MobiDB-lite"/>
    </source>
</evidence>
<dbReference type="PROSITE" id="PS51257">
    <property type="entry name" value="PROKAR_LIPOPROTEIN"/>
    <property type="match status" value="1"/>
</dbReference>